<dbReference type="Gene3D" id="3.30.160.60">
    <property type="entry name" value="Classic Zinc Finger"/>
    <property type="match status" value="1"/>
</dbReference>
<dbReference type="AlphaFoldDB" id="A4BMM4"/>
<comment type="similarity">
    <text evidence="7">Belongs to the transglycosylase MltG family.</text>
</comment>
<reference evidence="8 9" key="1">
    <citation type="submission" date="2006-02" db="EMBL/GenBank/DDBJ databases">
        <authorList>
            <person name="Waterbury J."/>
            <person name="Ferriera S."/>
            <person name="Johnson J."/>
            <person name="Kravitz S."/>
            <person name="Halpern A."/>
            <person name="Remington K."/>
            <person name="Beeson K."/>
            <person name="Tran B."/>
            <person name="Rogers Y.-H."/>
            <person name="Friedman R."/>
            <person name="Venter J.C."/>
        </authorList>
    </citation>
    <scope>NUCLEOTIDE SEQUENCE [LARGE SCALE GENOMIC DNA]</scope>
    <source>
        <strain evidence="8 9">Nb-231</strain>
    </source>
</reference>
<evidence type="ECO:0000256" key="5">
    <source>
        <dbReference type="ARBA" id="ARBA00023239"/>
    </source>
</evidence>
<dbReference type="GO" id="GO:0009252">
    <property type="term" value="P:peptidoglycan biosynthetic process"/>
    <property type="evidence" value="ECO:0007669"/>
    <property type="project" value="UniProtKB-UniRule"/>
</dbReference>
<dbReference type="EC" id="4.2.2.29" evidence="7"/>
<comment type="function">
    <text evidence="7">Functions as a peptidoglycan terminase that cleaves nascent peptidoglycan strands endolytically to terminate their elongation.</text>
</comment>
<comment type="caution">
    <text evidence="8">The sequence shown here is derived from an EMBL/GenBank/DDBJ whole genome shotgun (WGS) entry which is preliminary data.</text>
</comment>
<evidence type="ECO:0000313" key="8">
    <source>
        <dbReference type="EMBL" id="EAR23562.1"/>
    </source>
</evidence>
<dbReference type="OrthoDB" id="9814591at2"/>
<evidence type="ECO:0000256" key="6">
    <source>
        <dbReference type="ARBA" id="ARBA00023316"/>
    </source>
</evidence>
<keyword evidence="7" id="KW-0997">Cell inner membrane</keyword>
<dbReference type="PANTHER" id="PTHR30518:SF2">
    <property type="entry name" value="ENDOLYTIC MUREIN TRANSGLYCOSYLASE"/>
    <property type="match status" value="1"/>
</dbReference>
<evidence type="ECO:0000256" key="3">
    <source>
        <dbReference type="ARBA" id="ARBA00022989"/>
    </source>
</evidence>
<keyword evidence="9" id="KW-1185">Reference proteome</keyword>
<keyword evidence="1 7" id="KW-1003">Cell membrane</keyword>
<gene>
    <name evidence="7" type="primary">mltG</name>
    <name evidence="8" type="ORF">NB231_17118</name>
</gene>
<evidence type="ECO:0000256" key="2">
    <source>
        <dbReference type="ARBA" id="ARBA00022692"/>
    </source>
</evidence>
<evidence type="ECO:0000256" key="1">
    <source>
        <dbReference type="ARBA" id="ARBA00022475"/>
    </source>
</evidence>
<protein>
    <recommendedName>
        <fullName evidence="7">Endolytic murein transglycosylase</fullName>
        <ecNumber evidence="7">4.2.2.29</ecNumber>
    </recommendedName>
    <alternativeName>
        <fullName evidence="7">Peptidoglycan lytic transglycosylase</fullName>
    </alternativeName>
    <alternativeName>
        <fullName evidence="7">Peptidoglycan polymerization terminase</fullName>
    </alternativeName>
</protein>
<keyword evidence="2 7" id="KW-0812">Transmembrane</keyword>
<keyword evidence="4 7" id="KW-0472">Membrane</keyword>
<dbReference type="PANTHER" id="PTHR30518">
    <property type="entry name" value="ENDOLYTIC MUREIN TRANSGLYCOSYLASE"/>
    <property type="match status" value="1"/>
</dbReference>
<accession>A4BMM4</accession>
<keyword evidence="3 7" id="KW-1133">Transmembrane helix</keyword>
<feature type="site" description="Important for catalytic activity" evidence="7">
    <location>
        <position position="223"/>
    </location>
</feature>
<keyword evidence="5 7" id="KW-0456">Lyase</keyword>
<dbReference type="HOGENOM" id="CLU_025574_0_2_6"/>
<dbReference type="RefSeq" id="WP_005005030.1">
    <property type="nucleotide sequence ID" value="NZ_CH672427.1"/>
</dbReference>
<dbReference type="GO" id="GO:0071555">
    <property type="term" value="P:cell wall organization"/>
    <property type="evidence" value="ECO:0007669"/>
    <property type="project" value="UniProtKB-KW"/>
</dbReference>
<keyword evidence="6 7" id="KW-0961">Cell wall biogenesis/degradation</keyword>
<dbReference type="EMBL" id="AAOF01000001">
    <property type="protein sequence ID" value="EAR23562.1"/>
    <property type="molecule type" value="Genomic_DNA"/>
</dbReference>
<dbReference type="STRING" id="314278.NB231_17118"/>
<dbReference type="InterPro" id="IPR003770">
    <property type="entry name" value="MLTG-like"/>
</dbReference>
<sequence length="339" mass="37309">MWRPRRIALILLVGSLLVGSGVALGVVVALKSLETKPLFTTGERQIVEVSVGTSFAELANQFKQRGWIEYPRLLSLYARLSGRASVVKAGEYAVEPGISMSQLLDRIVAGAVIQHKLTLIEGWTFRELLRAVEANTALCHTLPRAAAADLVMARLGYAGEDPEGRFLPETYLFPRGTTDIAFLKRAYAAMQQELGVQWRQRATGLPLKSPYQALILASLVEKETALPKERRRIAGVFIRRLERGMRLQADPSIIYGLGAHFDGDIRGRDLREDSPYNTYTRKGLPPTPIALPGRDAIAAVLHPAAGDALYFVARGDGSHTFSATLTAHNQAVRKYVLHE</sequence>
<evidence type="ECO:0000256" key="7">
    <source>
        <dbReference type="HAMAP-Rule" id="MF_02065"/>
    </source>
</evidence>
<evidence type="ECO:0000256" key="4">
    <source>
        <dbReference type="ARBA" id="ARBA00023136"/>
    </source>
</evidence>
<comment type="catalytic activity">
    <reaction evidence="7">
        <text>a peptidoglycan chain = a peptidoglycan chain with N-acetyl-1,6-anhydromuramyl-[peptide] at the reducing end + a peptidoglycan chain with N-acetylglucosamine at the non-reducing end.</text>
        <dbReference type="EC" id="4.2.2.29"/>
    </reaction>
</comment>
<dbReference type="eggNOG" id="COG1559">
    <property type="taxonomic scope" value="Bacteria"/>
</dbReference>
<dbReference type="HAMAP" id="MF_02065">
    <property type="entry name" value="MltG"/>
    <property type="match status" value="1"/>
</dbReference>
<dbReference type="GO" id="GO:0008932">
    <property type="term" value="F:lytic endotransglycosylase activity"/>
    <property type="evidence" value="ECO:0007669"/>
    <property type="project" value="UniProtKB-UniRule"/>
</dbReference>
<dbReference type="NCBIfam" id="TIGR00247">
    <property type="entry name" value="endolytic transglycosylase MltG"/>
    <property type="match status" value="1"/>
</dbReference>
<dbReference type="CDD" id="cd08010">
    <property type="entry name" value="MltG_like"/>
    <property type="match status" value="1"/>
</dbReference>
<dbReference type="Proteomes" id="UP000003374">
    <property type="component" value="Unassembled WGS sequence"/>
</dbReference>
<name>A4BMM4_9GAMM</name>
<organism evidence="8 9">
    <name type="scientific">Nitrococcus mobilis Nb-231</name>
    <dbReference type="NCBI Taxonomy" id="314278"/>
    <lineage>
        <taxon>Bacteria</taxon>
        <taxon>Pseudomonadati</taxon>
        <taxon>Pseudomonadota</taxon>
        <taxon>Gammaproteobacteria</taxon>
        <taxon>Chromatiales</taxon>
        <taxon>Ectothiorhodospiraceae</taxon>
        <taxon>Nitrococcus</taxon>
    </lineage>
</organism>
<dbReference type="GO" id="GO:0005886">
    <property type="term" value="C:plasma membrane"/>
    <property type="evidence" value="ECO:0007669"/>
    <property type="project" value="UniProtKB-UniRule"/>
</dbReference>
<dbReference type="Pfam" id="PF02618">
    <property type="entry name" value="YceG"/>
    <property type="match status" value="1"/>
</dbReference>
<dbReference type="Gene3D" id="3.30.1490.480">
    <property type="entry name" value="Endolytic murein transglycosylase"/>
    <property type="match status" value="1"/>
</dbReference>
<evidence type="ECO:0000313" key="9">
    <source>
        <dbReference type="Proteomes" id="UP000003374"/>
    </source>
</evidence>
<proteinExistence type="inferred from homology"/>